<evidence type="ECO:0000313" key="3">
    <source>
        <dbReference type="Proteomes" id="UP000007635"/>
    </source>
</evidence>
<protein>
    <recommendedName>
        <fullName evidence="1">VWA7 N-terminal domain-containing protein</fullName>
    </recommendedName>
</protein>
<dbReference type="InterPro" id="IPR056862">
    <property type="entry name" value="VWA7_N"/>
</dbReference>
<organism evidence="2 3">
    <name type="scientific">Gasterosteus aculeatus aculeatus</name>
    <name type="common">three-spined stickleback</name>
    <dbReference type="NCBI Taxonomy" id="481459"/>
    <lineage>
        <taxon>Eukaryota</taxon>
        <taxon>Metazoa</taxon>
        <taxon>Chordata</taxon>
        <taxon>Craniata</taxon>
        <taxon>Vertebrata</taxon>
        <taxon>Euteleostomi</taxon>
        <taxon>Actinopterygii</taxon>
        <taxon>Neopterygii</taxon>
        <taxon>Teleostei</taxon>
        <taxon>Neoteleostei</taxon>
        <taxon>Acanthomorphata</taxon>
        <taxon>Eupercaria</taxon>
        <taxon>Perciformes</taxon>
        <taxon>Cottioidei</taxon>
        <taxon>Gasterosteales</taxon>
        <taxon>Gasterosteidae</taxon>
        <taxon>Gasterosteus</taxon>
    </lineage>
</organism>
<evidence type="ECO:0000313" key="2">
    <source>
        <dbReference type="Ensembl" id="ENSGACP00000066226.1"/>
    </source>
</evidence>
<dbReference type="PANTHER" id="PTHR14905:SF18">
    <property type="entry name" value="VON WILLEBRAND FACTOR A DOMAIN-CONTAINING 10, TANDEM DUPLICATE 1-RELATED"/>
    <property type="match status" value="1"/>
</dbReference>
<proteinExistence type="predicted"/>
<reference evidence="2" key="2">
    <citation type="submission" date="2025-08" db="UniProtKB">
        <authorList>
            <consortium name="Ensembl"/>
        </authorList>
    </citation>
    <scope>IDENTIFICATION</scope>
</reference>
<keyword evidence="3" id="KW-1185">Reference proteome</keyword>
<feature type="domain" description="VWA7 N-terminal" evidence="1">
    <location>
        <begin position="17"/>
        <end position="197"/>
    </location>
</feature>
<name>A0AAQ4RR33_GASAC</name>
<evidence type="ECO:0000259" key="1">
    <source>
        <dbReference type="Pfam" id="PF25107"/>
    </source>
</evidence>
<accession>A0AAQ4RR33</accession>
<dbReference type="AlphaFoldDB" id="A0AAQ4RR33"/>
<reference evidence="2" key="3">
    <citation type="submission" date="2025-09" db="UniProtKB">
        <authorList>
            <consortium name="Ensembl"/>
        </authorList>
    </citation>
    <scope>IDENTIFICATION</scope>
</reference>
<dbReference type="InterPro" id="IPR052577">
    <property type="entry name" value="VWA7"/>
</dbReference>
<dbReference type="Proteomes" id="UP000007635">
    <property type="component" value="Chromosome IX"/>
</dbReference>
<dbReference type="GeneTree" id="ENSGT00390000011517"/>
<dbReference type="Ensembl" id="ENSGACT00000054677.1">
    <property type="protein sequence ID" value="ENSGACP00000066226.1"/>
    <property type="gene ID" value="ENSGACG00000028490.1"/>
</dbReference>
<reference evidence="2 3" key="1">
    <citation type="journal article" date="2021" name="G3 (Bethesda)">
        <title>Improved contiguity of the threespine stickleback genome using long-read sequencing.</title>
        <authorList>
            <person name="Nath S."/>
            <person name="Shaw D.E."/>
            <person name="White M.A."/>
        </authorList>
    </citation>
    <scope>NUCLEOTIDE SEQUENCE [LARGE SCALE GENOMIC DNA]</scope>
    <source>
        <strain evidence="2 3">Lake Benthic</strain>
    </source>
</reference>
<sequence>MISHVGFSTTRPVILKTVHNAIVDVAYALSEKHHFDNERFHGGRDVITTGLTLSNFVAGRSTLGGVFHTLQDFYSHSNWVELGNIAPYSTLIKPEQPLQNLAGLSTPTCRNCIGGNCGTNLLEQSLLTSGYFNLFSKCSHGGSFDQTSTHDPVGGINKDAVDSSHGSLHQKAADLAVDATLELLEDIRQAVGDKNFLCKHFVCTSAIVEINCIAK</sequence>
<dbReference type="Pfam" id="PF25107">
    <property type="entry name" value="VWA7_N"/>
    <property type="match status" value="1"/>
</dbReference>
<dbReference type="PANTHER" id="PTHR14905">
    <property type="entry name" value="NG37"/>
    <property type="match status" value="1"/>
</dbReference>